<protein>
    <submittedName>
        <fullName evidence="6">GntR family transcriptional regulator</fullName>
    </submittedName>
</protein>
<evidence type="ECO:0000256" key="1">
    <source>
        <dbReference type="ARBA" id="ARBA00023015"/>
    </source>
</evidence>
<keyword evidence="2" id="KW-0238">DNA-binding</keyword>
<proteinExistence type="predicted"/>
<evidence type="ECO:0000259" key="4">
    <source>
        <dbReference type="Pfam" id="PF00392"/>
    </source>
</evidence>
<comment type="caution">
    <text evidence="6">The sequence shown here is derived from an EMBL/GenBank/DDBJ whole genome shotgun (WGS) entry which is preliminary data.</text>
</comment>
<dbReference type="SUPFAM" id="SSF46785">
    <property type="entry name" value="Winged helix' DNA-binding domain"/>
    <property type="match status" value="1"/>
</dbReference>
<accession>A0ABW4ZG47</accession>
<dbReference type="InterPro" id="IPR036390">
    <property type="entry name" value="WH_DNA-bd_sf"/>
</dbReference>
<reference evidence="7" key="1">
    <citation type="journal article" date="2019" name="Int. J. Syst. Evol. Microbiol.">
        <title>The Global Catalogue of Microorganisms (GCM) 10K type strain sequencing project: providing services to taxonomists for standard genome sequencing and annotation.</title>
        <authorList>
            <consortium name="The Broad Institute Genomics Platform"/>
            <consortium name="The Broad Institute Genome Sequencing Center for Infectious Disease"/>
            <person name="Wu L."/>
            <person name="Ma J."/>
        </authorList>
    </citation>
    <scope>NUCLEOTIDE SEQUENCE [LARGE SCALE GENOMIC DNA]</scope>
    <source>
        <strain evidence="7">CCUG 57942</strain>
    </source>
</reference>
<keyword evidence="3" id="KW-0804">Transcription</keyword>
<dbReference type="Pfam" id="PF00392">
    <property type="entry name" value="GntR"/>
    <property type="match status" value="1"/>
</dbReference>
<dbReference type="Proteomes" id="UP001597389">
    <property type="component" value="Unassembled WGS sequence"/>
</dbReference>
<dbReference type="InterPro" id="IPR046335">
    <property type="entry name" value="LacI/GalR-like_sensor"/>
</dbReference>
<dbReference type="Gene3D" id="1.10.10.10">
    <property type="entry name" value="Winged helix-like DNA-binding domain superfamily/Winged helix DNA-binding domain"/>
    <property type="match status" value="1"/>
</dbReference>
<feature type="domain" description="HTH gntR-type" evidence="4">
    <location>
        <begin position="25"/>
        <end position="83"/>
    </location>
</feature>
<dbReference type="Gene3D" id="3.40.50.2300">
    <property type="match status" value="2"/>
</dbReference>
<keyword evidence="7" id="KW-1185">Reference proteome</keyword>
<name>A0ABW4ZG47_9BACT</name>
<dbReference type="InterPro" id="IPR036388">
    <property type="entry name" value="WH-like_DNA-bd_sf"/>
</dbReference>
<feature type="domain" description="Transcriptional regulator LacI/GalR-like sensor" evidence="5">
    <location>
        <begin position="210"/>
        <end position="359"/>
    </location>
</feature>
<dbReference type="EMBL" id="JBHUJB010000083">
    <property type="protein sequence ID" value="MFD2160572.1"/>
    <property type="molecule type" value="Genomic_DNA"/>
</dbReference>
<organism evidence="6 7">
    <name type="scientific">Rubritalea tangerina</name>
    <dbReference type="NCBI Taxonomy" id="430798"/>
    <lineage>
        <taxon>Bacteria</taxon>
        <taxon>Pseudomonadati</taxon>
        <taxon>Verrucomicrobiota</taxon>
        <taxon>Verrucomicrobiia</taxon>
        <taxon>Verrucomicrobiales</taxon>
        <taxon>Rubritaleaceae</taxon>
        <taxon>Rubritalea</taxon>
    </lineage>
</organism>
<sequence>MAFLKVQLEFIVGEMAREFQRKKVYEQVAQALEERIGRGEWDRVMPSERWLSVDLGVSRDQVHAAILSLRARGVLGVEKRRNVIVLETQVAEDLSKVVVLTSDDLQQASHGFLHCVDALRRQLKEVDVQSVAALGQKSPGRSLERLVAKFPGAVWVLHRASVAAQRWFSAKGLPAVVLGSTGVALESIDLDHHAAARHAVGRLQAAGHHASEILFVRPEWELEGVARMERGYREVVEGLGGKAVVMRYRDLEHLKLRVSQLLEKGVPLRAMVVTSYKAASLLPGWLAYEYGVYVGRDLSLICLSDGPSLAYQHPAVAYYAMAESGLSRKLVQRVEGTLKRQEGGSETLVMPEFVRGASVIG</sequence>
<evidence type="ECO:0000313" key="6">
    <source>
        <dbReference type="EMBL" id="MFD2160572.1"/>
    </source>
</evidence>
<evidence type="ECO:0000256" key="2">
    <source>
        <dbReference type="ARBA" id="ARBA00023125"/>
    </source>
</evidence>
<dbReference type="InterPro" id="IPR000524">
    <property type="entry name" value="Tscrpt_reg_HTH_GntR"/>
</dbReference>
<evidence type="ECO:0000313" key="7">
    <source>
        <dbReference type="Proteomes" id="UP001597389"/>
    </source>
</evidence>
<gene>
    <name evidence="6" type="ORF">ACFSW8_16830</name>
</gene>
<evidence type="ECO:0000256" key="3">
    <source>
        <dbReference type="ARBA" id="ARBA00023163"/>
    </source>
</evidence>
<dbReference type="Pfam" id="PF13377">
    <property type="entry name" value="Peripla_BP_3"/>
    <property type="match status" value="1"/>
</dbReference>
<dbReference type="SUPFAM" id="SSF53822">
    <property type="entry name" value="Periplasmic binding protein-like I"/>
    <property type="match status" value="1"/>
</dbReference>
<dbReference type="InterPro" id="IPR028082">
    <property type="entry name" value="Peripla_BP_I"/>
</dbReference>
<keyword evidence="1" id="KW-0805">Transcription regulation</keyword>
<evidence type="ECO:0000259" key="5">
    <source>
        <dbReference type="Pfam" id="PF13377"/>
    </source>
</evidence>